<dbReference type="EMBL" id="MU004237">
    <property type="protein sequence ID" value="KAF2667382.1"/>
    <property type="molecule type" value="Genomic_DNA"/>
</dbReference>
<comment type="similarity">
    <text evidence="1">Belongs to the CCM1 family.</text>
</comment>
<dbReference type="Pfam" id="PF13812">
    <property type="entry name" value="PPR_3"/>
    <property type="match status" value="1"/>
</dbReference>
<dbReference type="InterPro" id="IPR011990">
    <property type="entry name" value="TPR-like_helical_dom_sf"/>
</dbReference>
<dbReference type="PANTHER" id="PTHR47447">
    <property type="entry name" value="OS03G0856100 PROTEIN"/>
    <property type="match status" value="1"/>
</dbReference>
<dbReference type="InterPro" id="IPR057585">
    <property type="entry name" value="TPR_dom_fungi"/>
</dbReference>
<accession>A0A6A6U5G0</accession>
<proteinExistence type="inferred from homology"/>
<feature type="domain" description="Tetratricopeptide repeat" evidence="7">
    <location>
        <begin position="465"/>
        <end position="561"/>
    </location>
</feature>
<evidence type="ECO:0000313" key="8">
    <source>
        <dbReference type="EMBL" id="KAF2667382.1"/>
    </source>
</evidence>
<feature type="repeat" description="PPR" evidence="5">
    <location>
        <begin position="938"/>
        <end position="972"/>
    </location>
</feature>
<dbReference type="Proteomes" id="UP000799302">
    <property type="component" value="Unassembled WGS sequence"/>
</dbReference>
<evidence type="ECO:0000313" key="9">
    <source>
        <dbReference type="Proteomes" id="UP000799302"/>
    </source>
</evidence>
<dbReference type="OrthoDB" id="411857at2759"/>
<reference evidence="8" key="1">
    <citation type="journal article" date="2020" name="Stud. Mycol.">
        <title>101 Dothideomycetes genomes: a test case for predicting lifestyles and emergence of pathogens.</title>
        <authorList>
            <person name="Haridas S."/>
            <person name="Albert R."/>
            <person name="Binder M."/>
            <person name="Bloem J."/>
            <person name="Labutti K."/>
            <person name="Salamov A."/>
            <person name="Andreopoulos B."/>
            <person name="Baker S."/>
            <person name="Barry K."/>
            <person name="Bills G."/>
            <person name="Bluhm B."/>
            <person name="Cannon C."/>
            <person name="Castanera R."/>
            <person name="Culley D."/>
            <person name="Daum C."/>
            <person name="Ezra D."/>
            <person name="Gonzalez J."/>
            <person name="Henrissat B."/>
            <person name="Kuo A."/>
            <person name="Liang C."/>
            <person name="Lipzen A."/>
            <person name="Lutzoni F."/>
            <person name="Magnuson J."/>
            <person name="Mondo S."/>
            <person name="Nolan M."/>
            <person name="Ohm R."/>
            <person name="Pangilinan J."/>
            <person name="Park H.-J."/>
            <person name="Ramirez L."/>
            <person name="Alfaro M."/>
            <person name="Sun H."/>
            <person name="Tritt A."/>
            <person name="Yoshinaga Y."/>
            <person name="Zwiers L.-H."/>
            <person name="Turgeon B."/>
            <person name="Goodwin S."/>
            <person name="Spatafora J."/>
            <person name="Crous P."/>
            <person name="Grigoriev I."/>
        </authorList>
    </citation>
    <scope>NUCLEOTIDE SEQUENCE</scope>
    <source>
        <strain evidence="8">CBS 115976</strain>
    </source>
</reference>
<dbReference type="PROSITE" id="PS51375">
    <property type="entry name" value="PPR"/>
    <property type="match status" value="4"/>
</dbReference>
<dbReference type="NCBIfam" id="TIGR00756">
    <property type="entry name" value="PPR"/>
    <property type="match status" value="2"/>
</dbReference>
<feature type="repeat" description="PPR" evidence="5">
    <location>
        <begin position="973"/>
        <end position="1003"/>
    </location>
</feature>
<dbReference type="Pfam" id="PF24603">
    <property type="entry name" value="TPR_30"/>
    <property type="match status" value="1"/>
</dbReference>
<evidence type="ECO:0000256" key="1">
    <source>
        <dbReference type="ARBA" id="ARBA00006192"/>
    </source>
</evidence>
<protein>
    <recommendedName>
        <fullName evidence="7">Tetratricopeptide repeat domain-containing protein</fullName>
    </recommendedName>
</protein>
<evidence type="ECO:0000259" key="7">
    <source>
        <dbReference type="Pfam" id="PF24603"/>
    </source>
</evidence>
<sequence length="1239" mass="136872">MVFPKAVFARLTLGKSISHGYAQSVVAASHTWSASQTLQNRFQKPFSHNALLANNVNSSKSRDGHNDFGLVEYLKEWQKHQKLGANWAQYQFAKRIEWSPHTLSAENKDDLELEGKSSEELQQSAARTPASFQDSAVSDLSEGARDDALAKLDEALADVAQEQKDVDSAIGDAHEVVFNEHTSDIFEAVSPESQAFADQLTKLASEKQYADIPAVFESMLNSGIAPTAKAYNSLLLAAIHLPRGRHEAVSKTLNVYADMLQRQVLPDVTTYTIMIDFLARRSLSVLSMRSALEDKRARYGRFDQGGKYLFQSSETEEQIIAQDDSLSIALRLFDAASSVYPDEFTERTFRVLVSACAEQNRIPEMVNVYSQMTKQQLVPSAEIFVSMMGAFARANDITNAVSIYKAYKDLAILNNDGALEMIRKDNDIYAALIKAYITADKLDIADEMMGKLQATAPSSDYFVVLQDTVGLKGFLAEWLKSGKVVEAFSHVEEKLSPLAKDVGYAAVCIRSADRNIVETATKAFSAISDKADISEPAFAMSAMEIRNSNLPQAETYWSIVEQAPIKMELLEMTTMYAVAMIGSGHAHLAIQRLRSAFARIRARFGQESDILGKVDESINVVSQYMQHNRIMLPVATSMQLVSAMLENHGAIPSVAVHLLAGFGSAEVSQLSLTDLQTVMQVQASVILGSDSYDIASDQRFGHILELLTATGVEPAQQTKEAIEAVLVKLDRPELFARWNARHAVREPMYSPVAFTPFPGTPVSAQASFEDSTDPYFATTDNKGSSLITDLLEKPHGKYNSQLNEAMSRFKTMRRSGRHPRFFTYAKLIAAAAKDNKLNVAHEVLGLARQDVPYLPQYRVVRYGWVSILDAMVAACLQSGNRQQAHQFHQELLSMGAAPTSNTFGLYITTLKESTKTFDEASEAVKIFLQAKAEGVEPTSFLYNALIGKLGKARRIDDCLFYFQEMRTLGIQPTSVTYGTIVNALCRVSDEKFAEELFEEMESMPNYKPRPAPYHSMMQFFLTTKRDRAKVLAYYERMRARAIPPTAHTFKLLIDAHASLDPVDAVAAEAVLAHIAAAGMHADAVHYAALIHAKGCVTHDLPAARALFDRVISDRQVRPQPCLYQALFESMVANHAVADSDAVLADMTKRGVELTPYIANALIHGWALEGRVDRAEAIFARVSRDRREPSTYEAMTRAYVIADMRDKAMGVVNEALARGYPAAVAGKIVDLVGRPAEVSA</sequence>
<gene>
    <name evidence="8" type="ORF">BT63DRAFT_426268</name>
</gene>
<feature type="region of interest" description="Disordered" evidence="6">
    <location>
        <begin position="112"/>
        <end position="138"/>
    </location>
</feature>
<dbReference type="AlphaFoldDB" id="A0A6A6U5G0"/>
<feature type="repeat" description="PPR" evidence="5">
    <location>
        <begin position="1154"/>
        <end position="1188"/>
    </location>
</feature>
<evidence type="ECO:0000256" key="6">
    <source>
        <dbReference type="SAM" id="MobiDB-lite"/>
    </source>
</evidence>
<dbReference type="FunFam" id="1.25.40.10:FF:000266">
    <property type="entry name" value="Pentatricopeptide repeat domain-containing protein"/>
    <property type="match status" value="1"/>
</dbReference>
<feature type="compositionally biased region" description="Polar residues" evidence="6">
    <location>
        <begin position="120"/>
        <end position="138"/>
    </location>
</feature>
<organism evidence="8 9">
    <name type="scientific">Microthyrium microscopicum</name>
    <dbReference type="NCBI Taxonomy" id="703497"/>
    <lineage>
        <taxon>Eukaryota</taxon>
        <taxon>Fungi</taxon>
        <taxon>Dikarya</taxon>
        <taxon>Ascomycota</taxon>
        <taxon>Pezizomycotina</taxon>
        <taxon>Dothideomycetes</taxon>
        <taxon>Dothideomycetes incertae sedis</taxon>
        <taxon>Microthyriales</taxon>
        <taxon>Microthyriaceae</taxon>
        <taxon>Microthyrium</taxon>
    </lineage>
</organism>
<comment type="function">
    <text evidence="3">Regulates mitochondrial small subunit maturation by controlling 15S rRNA 5'-end processing. Localizes to the 5' precursor of the 15S rRNA in a position that is subsequently occupied by mS47 in the mature yeast mtSSU. Uses structure and sequence-specific RNA recognition, binding to a single-stranded region of the precursor and specifically recognizing bases -6 to -1. The exchange of Ccm1 for mS47 is coupled to the irreversible removal of precursor rRNA that is accompanied by conformational changes of the mitoribosomal proteins uS5m and mS26. These conformational changes signal completion of 5'-end rRNA processing through protection of the mature 5'-end of the 15S rRNA and stabilization of mS47. The removal of the 5' precursor together with the dissociation of Ccm1 may be catalyzed by the 5'-3' exoribonuclease Pet127. Involved in the specific removal of group I introns in mitochondrial encoded transcripts.</text>
</comment>
<dbReference type="InterPro" id="IPR002885">
    <property type="entry name" value="PPR_rpt"/>
</dbReference>
<evidence type="ECO:0000256" key="5">
    <source>
        <dbReference type="PROSITE-ProRule" id="PRU00708"/>
    </source>
</evidence>
<dbReference type="Gene3D" id="1.25.40.10">
    <property type="entry name" value="Tetratricopeptide repeat domain"/>
    <property type="match status" value="5"/>
</dbReference>
<evidence type="ECO:0000256" key="2">
    <source>
        <dbReference type="ARBA" id="ARBA00022737"/>
    </source>
</evidence>
<feature type="repeat" description="PPR" evidence="5">
    <location>
        <begin position="345"/>
        <end position="379"/>
    </location>
</feature>
<keyword evidence="9" id="KW-1185">Reference proteome</keyword>
<name>A0A6A6U5G0_9PEZI</name>
<comment type="subunit">
    <text evidence="4">Binds to mitochondrial small subunit 15S rRNA.</text>
</comment>
<evidence type="ECO:0000256" key="3">
    <source>
        <dbReference type="ARBA" id="ARBA00044493"/>
    </source>
</evidence>
<dbReference type="Pfam" id="PF13041">
    <property type="entry name" value="PPR_2"/>
    <property type="match status" value="1"/>
</dbReference>
<dbReference type="PANTHER" id="PTHR47447:SF17">
    <property type="entry name" value="OS12G0638900 PROTEIN"/>
    <property type="match status" value="1"/>
</dbReference>
<keyword evidence="2" id="KW-0677">Repeat</keyword>
<evidence type="ECO:0000256" key="4">
    <source>
        <dbReference type="ARBA" id="ARBA00044511"/>
    </source>
</evidence>